<reference evidence="8" key="1">
    <citation type="journal article" date="2014" name="Nat. Commun.">
        <title>The emerging biofuel crop Camelina sativa retains a highly undifferentiated hexaploid genome structure.</title>
        <authorList>
            <person name="Kagale S."/>
            <person name="Koh C."/>
            <person name="Nixon J."/>
            <person name="Bollina V."/>
            <person name="Clarke W.E."/>
            <person name="Tuteja R."/>
            <person name="Spillane C."/>
            <person name="Robinson S.J."/>
            <person name="Links M.G."/>
            <person name="Clarke C."/>
            <person name="Higgins E.E."/>
            <person name="Huebert T."/>
            <person name="Sharpe A.G."/>
            <person name="Parkin I.A."/>
        </authorList>
    </citation>
    <scope>NUCLEOTIDE SEQUENCE [LARGE SCALE GENOMIC DNA]</scope>
    <source>
        <strain evidence="8">cv. DH55</strain>
    </source>
</reference>
<feature type="domain" description="PI3K/PI4K catalytic" evidence="7">
    <location>
        <begin position="31"/>
        <end position="154"/>
    </location>
</feature>
<dbReference type="RefSeq" id="XP_010460887.1">
    <property type="nucleotide sequence ID" value="XM_010462585.2"/>
</dbReference>
<dbReference type="PANTHER" id="PTHR45800:SF30">
    <property type="entry name" value="1-PHOSPHATIDYLINOSITOL 4-KINASE"/>
    <property type="match status" value="1"/>
</dbReference>
<evidence type="ECO:0000313" key="9">
    <source>
        <dbReference type="RefSeq" id="XP_010460887.1"/>
    </source>
</evidence>
<proteinExistence type="inferred from homology"/>
<dbReference type="Pfam" id="PF00454">
    <property type="entry name" value="PI3_PI4_kinase"/>
    <property type="match status" value="1"/>
</dbReference>
<sequence>MYSGVLVEFRNDITGQIYQLIDTVWDMGLNMEEVHRIALADVRFGNMDRSGYNILVAIEENGPHLIPIDHGMCFIENGLGYTLCGPYWLKFSDKCRFNEALSEECINYVGSLNVDADIAFLSQCGWDFPEEYVEKFKINTTFLKKAVAQGFTLLHIGNMASFRCNDPMFTLQVIVESEKLDFMTRVENRIDERLKGYNE</sequence>
<keyword evidence="8" id="KW-1185">Reference proteome</keyword>
<dbReference type="GeneID" id="104741687"/>
<dbReference type="InterPro" id="IPR044571">
    <property type="entry name" value="P4KG1-8"/>
</dbReference>
<dbReference type="PANTHER" id="PTHR45800">
    <property type="entry name" value="PHOSPHATIDYLINOSITOL 4-KINASE GAMMA"/>
    <property type="match status" value="1"/>
</dbReference>
<keyword evidence="4" id="KW-0547">Nucleotide-binding</keyword>
<comment type="similarity">
    <text evidence="1">Belongs to the PI3/PI4-kinase family. Type II PI4K subfamily.</text>
</comment>
<evidence type="ECO:0000259" key="7">
    <source>
        <dbReference type="Pfam" id="PF00454"/>
    </source>
</evidence>
<evidence type="ECO:0000256" key="3">
    <source>
        <dbReference type="ARBA" id="ARBA00022679"/>
    </source>
</evidence>
<gene>
    <name evidence="9" type="primary">LOC104741687</name>
</gene>
<organism evidence="8 9">
    <name type="scientific">Camelina sativa</name>
    <name type="common">False flax</name>
    <name type="synonym">Myagrum sativum</name>
    <dbReference type="NCBI Taxonomy" id="90675"/>
    <lineage>
        <taxon>Eukaryota</taxon>
        <taxon>Viridiplantae</taxon>
        <taxon>Streptophyta</taxon>
        <taxon>Embryophyta</taxon>
        <taxon>Tracheophyta</taxon>
        <taxon>Spermatophyta</taxon>
        <taxon>Magnoliopsida</taxon>
        <taxon>eudicotyledons</taxon>
        <taxon>Gunneridae</taxon>
        <taxon>Pentapetalae</taxon>
        <taxon>rosids</taxon>
        <taxon>malvids</taxon>
        <taxon>Brassicales</taxon>
        <taxon>Brassicaceae</taxon>
        <taxon>Camelineae</taxon>
        <taxon>Camelina</taxon>
    </lineage>
</organism>
<keyword evidence="6" id="KW-0067">ATP-binding</keyword>
<evidence type="ECO:0000256" key="1">
    <source>
        <dbReference type="ARBA" id="ARBA00008941"/>
    </source>
</evidence>
<dbReference type="Proteomes" id="UP000694864">
    <property type="component" value="Chromosome 14"/>
</dbReference>
<keyword evidence="3" id="KW-0808">Transferase</keyword>
<evidence type="ECO:0000256" key="2">
    <source>
        <dbReference type="ARBA" id="ARBA00012169"/>
    </source>
</evidence>
<name>A0ABM0VTI5_CAMSA</name>
<evidence type="ECO:0000256" key="6">
    <source>
        <dbReference type="ARBA" id="ARBA00022840"/>
    </source>
</evidence>
<keyword evidence="5" id="KW-0418">Kinase</keyword>
<evidence type="ECO:0000256" key="5">
    <source>
        <dbReference type="ARBA" id="ARBA00022777"/>
    </source>
</evidence>
<reference evidence="9" key="2">
    <citation type="submission" date="2025-08" db="UniProtKB">
        <authorList>
            <consortium name="RefSeq"/>
        </authorList>
    </citation>
    <scope>IDENTIFICATION</scope>
    <source>
        <tissue evidence="9">Leaf</tissue>
    </source>
</reference>
<accession>A0ABM0VTI5</accession>
<evidence type="ECO:0000256" key="4">
    <source>
        <dbReference type="ARBA" id="ARBA00022741"/>
    </source>
</evidence>
<dbReference type="InterPro" id="IPR000403">
    <property type="entry name" value="PI3/4_kinase_cat_dom"/>
</dbReference>
<evidence type="ECO:0000313" key="8">
    <source>
        <dbReference type="Proteomes" id="UP000694864"/>
    </source>
</evidence>
<protein>
    <recommendedName>
        <fullName evidence="2">1-phosphatidylinositol 4-kinase</fullName>
        <ecNumber evidence="2">2.7.1.67</ecNumber>
    </recommendedName>
</protein>
<dbReference type="EC" id="2.7.1.67" evidence="2"/>